<feature type="domain" description="AbiEi antitoxin N-terminal" evidence="1">
    <location>
        <begin position="5"/>
        <end position="48"/>
    </location>
</feature>
<dbReference type="RefSeq" id="WP_123392685.1">
    <property type="nucleotide sequence ID" value="NZ_RKHO01000001.1"/>
</dbReference>
<dbReference type="EMBL" id="RKHO01000001">
    <property type="protein sequence ID" value="ROR92971.1"/>
    <property type="molecule type" value="Genomic_DNA"/>
</dbReference>
<reference evidence="2 3" key="1">
    <citation type="submission" date="2018-11" db="EMBL/GenBank/DDBJ databases">
        <title>Sequencing the genomes of 1000 actinobacteria strains.</title>
        <authorList>
            <person name="Klenk H.-P."/>
        </authorList>
    </citation>
    <scope>NUCLEOTIDE SEQUENCE [LARGE SCALE GENOMIC DNA]</scope>
    <source>
        <strain evidence="2 3">DSM 12652</strain>
    </source>
</reference>
<gene>
    <name evidence="2" type="ORF">EDD33_3876</name>
</gene>
<evidence type="ECO:0000313" key="2">
    <source>
        <dbReference type="EMBL" id="ROR92971.1"/>
    </source>
</evidence>
<dbReference type="Proteomes" id="UP000281738">
    <property type="component" value="Unassembled WGS sequence"/>
</dbReference>
<evidence type="ECO:0000313" key="3">
    <source>
        <dbReference type="Proteomes" id="UP000281738"/>
    </source>
</evidence>
<dbReference type="AlphaFoldDB" id="A0A3N2CZL0"/>
<proteinExistence type="predicted"/>
<sequence length="316" mass="35271">MDDLIDELLGDDLFFLRRDALACGLGDKALARLRREGVLHRVRHGAYTRRSHWRSLDQAGRHLLRARCSVRAACSDVALSHTSAALAMGCPVWGIALDDVHLLRLDGRGGRREAGVCQHHHSYVQEDLVMSGGILVTSPARTCLDLTTITGVERALVVVDHLLHRGEVSKEDLLRRRRDMPYRPGSLTTGLTLSLADGRSESVGETRLRYLLWRGGLPSPVPQFPVTTGDRVLYRLDLAWPELGVWLEFDGRDKYVSYLRPGESVVDVVLREKRREEDIARRTGWRCIRVTWRDLADPGRLVARIAAALAGGPVAA</sequence>
<comment type="caution">
    <text evidence="2">The sequence shown here is derived from an EMBL/GenBank/DDBJ whole genome shotgun (WGS) entry which is preliminary data.</text>
</comment>
<dbReference type="InterPro" id="IPR025159">
    <property type="entry name" value="AbiEi_N"/>
</dbReference>
<keyword evidence="3" id="KW-1185">Reference proteome</keyword>
<evidence type="ECO:0000259" key="1">
    <source>
        <dbReference type="Pfam" id="PF13338"/>
    </source>
</evidence>
<name>A0A3N2CZL0_9ACTN</name>
<dbReference type="Pfam" id="PF13338">
    <property type="entry name" value="AbiEi_4"/>
    <property type="match status" value="1"/>
</dbReference>
<organism evidence="2 3">
    <name type="scientific">Nocardioides aurantiacus</name>
    <dbReference type="NCBI Taxonomy" id="86796"/>
    <lineage>
        <taxon>Bacteria</taxon>
        <taxon>Bacillati</taxon>
        <taxon>Actinomycetota</taxon>
        <taxon>Actinomycetes</taxon>
        <taxon>Propionibacteriales</taxon>
        <taxon>Nocardioidaceae</taxon>
        <taxon>Nocardioides</taxon>
    </lineage>
</organism>
<dbReference type="OrthoDB" id="5143202at2"/>
<protein>
    <submittedName>
        <fullName evidence="2">Putative AbiEi antitoxin of type IV toxin-antitoxin system</fullName>
    </submittedName>
</protein>
<accession>A0A3N2CZL0</accession>